<dbReference type="Gene3D" id="1.10.3380.20">
    <property type="match status" value="1"/>
</dbReference>
<dbReference type="KEGG" id="csy:CENSYa_1116"/>
<organism evidence="1 2">
    <name type="scientific">Cenarchaeum symbiosum (strain A)</name>
    <dbReference type="NCBI Taxonomy" id="414004"/>
    <lineage>
        <taxon>Archaea</taxon>
        <taxon>Nitrososphaerota</taxon>
        <taxon>Candidatus Cenarchaeales</taxon>
        <taxon>Candidatus Cenarchaeaceae</taxon>
        <taxon>Candidatus Cenarchaeum</taxon>
    </lineage>
</organism>
<accession>A0RWM8</accession>
<keyword evidence="1" id="KW-0547">Nucleotide-binding</keyword>
<dbReference type="EMBL" id="DP000238">
    <property type="protein sequence ID" value="ABK77745.1"/>
    <property type="molecule type" value="Genomic_DNA"/>
</dbReference>
<dbReference type="Proteomes" id="UP000000758">
    <property type="component" value="Chromosome"/>
</dbReference>
<evidence type="ECO:0000313" key="2">
    <source>
        <dbReference type="Proteomes" id="UP000000758"/>
    </source>
</evidence>
<dbReference type="Gene3D" id="1.10.150.20">
    <property type="entry name" value="5' to 3' exonuclease, C-terminal subdomain"/>
    <property type="match status" value="1"/>
</dbReference>
<dbReference type="EnsemblBacteria" id="ABK77745">
    <property type="protein sequence ID" value="ABK77745"/>
    <property type="gene ID" value="CENSYa_1116"/>
</dbReference>
<dbReference type="EC" id="3.6.1.-" evidence="1"/>
<reference evidence="1 2" key="1">
    <citation type="journal article" date="2006" name="Proc. Natl. Acad. Sci. U.S.A.">
        <title>Genomic analysis of the uncultivated marine crenarchaeote Cenarchaeum symbiosum.</title>
        <authorList>
            <person name="Hallam S.J."/>
            <person name="Konstantinidis K.T."/>
            <person name="Putnam N."/>
            <person name="Schleper C."/>
            <person name="Watanabe Y."/>
            <person name="Sugahara J."/>
            <person name="Preston C."/>
            <person name="de la Torre J."/>
            <person name="Richardson P.M."/>
            <person name="DeLong E.F."/>
        </authorList>
    </citation>
    <scope>NUCLEOTIDE SEQUENCE [LARGE SCALE GENOMIC DNA]</scope>
    <source>
        <strain evidence="2">A</strain>
    </source>
</reference>
<keyword evidence="1" id="KW-0378">Hydrolase</keyword>
<keyword evidence="2" id="KW-1185">Reference proteome</keyword>
<dbReference type="PATRIC" id="fig|414004.10.peg.1016"/>
<dbReference type="GO" id="GO:0016787">
    <property type="term" value="F:hydrolase activity"/>
    <property type="evidence" value="ECO:0007669"/>
    <property type="project" value="UniProtKB-KW"/>
</dbReference>
<gene>
    <name evidence="1" type="ordered locus">CENSYa_1116</name>
</gene>
<dbReference type="STRING" id="414004.CENSYa_1116"/>
<proteinExistence type="predicted"/>
<dbReference type="SUPFAM" id="SSF158702">
    <property type="entry name" value="Sec63 N-terminal domain-like"/>
    <property type="match status" value="1"/>
</dbReference>
<keyword evidence="1" id="KW-0347">Helicase</keyword>
<name>A0RWM8_CENSY</name>
<evidence type="ECO:0000313" key="1">
    <source>
        <dbReference type="EMBL" id="ABK77745.1"/>
    </source>
</evidence>
<protein>
    <submittedName>
        <fullName evidence="1">Superfamily II helicase</fullName>
        <ecNumber evidence="1">3.6.1.-</ecNumber>
    </submittedName>
</protein>
<dbReference type="Pfam" id="PF14520">
    <property type="entry name" value="HHH_5"/>
    <property type="match status" value="1"/>
</dbReference>
<dbReference type="AlphaFoldDB" id="A0RWM8"/>
<keyword evidence="1" id="KW-0067">ATP-binding</keyword>
<sequence>MDETNEDVLNVDIVDIVDIIPQSVRNSAGGRENFQIINYKPGLKVGYGVDLEYIMENSDSEFLFRAKKFGIYGMFCERCEKMHLHVPTKYDLPDDEDMLKGQKRTIVNKCEQCVHDTIHQIDWVIKFNDDNSLSTLQYNIMKKPLSFSNYENKNINDEQMRVHEKIWGWKLFESDNVITVIGKNGYPEKKIEIGALLLFSDIIDSVDSYSKILKNMHTIYNLDGSDTELTIMNIYANMIWSCRAFTIDSIPYIVISYNEYHNMITIGALCMRNEKINDKQRFSRDFDNNIKWNLLGTNVEYVVDDGNTTKTHVYDGASWNPKKRIQVLFENPRKIIQIKLHSYINREQIKKMLKKCAANVDTPTYWNETYSYTEPEIFNGGGLPSNEINDIIHHIEYLYPGSGLTSTEKDRIKHVFKNAERRNHTFGLLHMVSTLRGFPLKGSLDEKMKIEMTEILKSNVDELFYNVEVDNCNRVTLAMYHWINEDTKDNIKNITGFQNDEITLMSSRGYLCNRLVTIAESMNRYDLVEELNALDVRISYGIKKELLPFVNINNMTRKRAMLLYSMGMTTLDSLRNISEEELAEIKGIGQKCAKSIKAYLQSDI</sequence>
<dbReference type="GO" id="GO:0004386">
    <property type="term" value="F:helicase activity"/>
    <property type="evidence" value="ECO:0007669"/>
    <property type="project" value="UniProtKB-KW"/>
</dbReference>
<dbReference type="HOGENOM" id="CLU_451741_0_0_2"/>